<sequence>MLENDNELKREPIEEIDRFSRLMLGSHNRREPYQMNENTSQEFLEQPGRASFNRTTNRMDGWLFGFQEKEAPTSSQNNLNQIEGLLNQIDLMQLMETVDMFVATTKQLQPLFNDFTPYFKQLAKKFKAFKEG</sequence>
<reference evidence="1" key="2">
    <citation type="submission" date="2023-08" db="EMBL/GenBank/DDBJ databases">
        <title>Nitrogen cycling bacteria in agricultural field soils.</title>
        <authorList>
            <person name="Jang J."/>
        </authorList>
    </citation>
    <scope>NUCLEOTIDE SEQUENCE</scope>
    <source>
        <strain evidence="1">PS3-36</strain>
    </source>
</reference>
<accession>A0A4R5VK16</accession>
<dbReference type="Proteomes" id="UP001178888">
    <property type="component" value="Unassembled WGS sequence"/>
</dbReference>
<gene>
    <name evidence="2" type="ORF">E2K98_28090</name>
    <name evidence="1" type="ORF">RCG21_30785</name>
</gene>
<proteinExistence type="predicted"/>
<keyword evidence="4" id="KW-1185">Reference proteome</keyword>
<evidence type="ECO:0000313" key="2">
    <source>
        <dbReference type="EMBL" id="TDK55411.1"/>
    </source>
</evidence>
<organism evidence="2 3">
    <name type="scientific">Bacillus salipaludis</name>
    <dbReference type="NCBI Taxonomy" id="2547811"/>
    <lineage>
        <taxon>Bacteria</taxon>
        <taxon>Bacillati</taxon>
        <taxon>Bacillota</taxon>
        <taxon>Bacilli</taxon>
        <taxon>Bacillales</taxon>
        <taxon>Bacillaceae</taxon>
        <taxon>Bacillus</taxon>
    </lineage>
</organism>
<evidence type="ECO:0000313" key="3">
    <source>
        <dbReference type="Proteomes" id="UP000295132"/>
    </source>
</evidence>
<dbReference type="EMBL" id="SMYO01000030">
    <property type="protein sequence ID" value="TDK55411.1"/>
    <property type="molecule type" value="Genomic_DNA"/>
</dbReference>
<dbReference type="AlphaFoldDB" id="A0A4R5VK16"/>
<dbReference type="RefSeq" id="WP_133340017.1">
    <property type="nucleotide sequence ID" value="NZ_JAVGVR010000001.1"/>
</dbReference>
<reference evidence="2 3" key="1">
    <citation type="submission" date="2019-03" db="EMBL/GenBank/DDBJ databases">
        <title>Bacillus niacini sp. nov. a Nicotinate-Metabolizing Mesophile Isolated from Soil.</title>
        <authorList>
            <person name="Zhang G."/>
        </authorList>
    </citation>
    <scope>NUCLEOTIDE SEQUENCE [LARGE SCALE GENOMIC DNA]</scope>
    <source>
        <strain evidence="2 3">WN066</strain>
    </source>
</reference>
<dbReference type="Proteomes" id="UP000295132">
    <property type="component" value="Unassembled WGS sequence"/>
</dbReference>
<evidence type="ECO:0000313" key="1">
    <source>
        <dbReference type="EMBL" id="MDQ6600618.1"/>
    </source>
</evidence>
<name>A0A4R5VK16_9BACI</name>
<protein>
    <submittedName>
        <fullName evidence="2">Uncharacterized protein</fullName>
    </submittedName>
</protein>
<comment type="caution">
    <text evidence="2">The sequence shown here is derived from an EMBL/GenBank/DDBJ whole genome shotgun (WGS) entry which is preliminary data.</text>
</comment>
<evidence type="ECO:0000313" key="4">
    <source>
        <dbReference type="Proteomes" id="UP001178888"/>
    </source>
</evidence>
<dbReference type="EMBL" id="JAVGVR010000001">
    <property type="protein sequence ID" value="MDQ6600618.1"/>
    <property type="molecule type" value="Genomic_DNA"/>
</dbReference>